<reference evidence="2 3" key="1">
    <citation type="submission" date="2023-07" db="EMBL/GenBank/DDBJ databases">
        <title>Genomic Encyclopedia of Type Strains, Phase IV (KMG-IV): sequencing the most valuable type-strain genomes for metagenomic binning, comparative biology and taxonomic classification.</title>
        <authorList>
            <person name="Goeker M."/>
        </authorList>
    </citation>
    <scope>NUCLEOTIDE SEQUENCE [LARGE SCALE GENOMIC DNA]</scope>
    <source>
        <strain evidence="2 3">DSM 17723</strain>
    </source>
</reference>
<organism evidence="2 3">
    <name type="scientific">Metabacillus niabensis</name>
    <dbReference type="NCBI Taxonomy" id="324854"/>
    <lineage>
        <taxon>Bacteria</taxon>
        <taxon>Bacillati</taxon>
        <taxon>Bacillota</taxon>
        <taxon>Bacilli</taxon>
        <taxon>Bacillales</taxon>
        <taxon>Bacillaceae</taxon>
        <taxon>Metabacillus</taxon>
    </lineage>
</organism>
<evidence type="ECO:0000256" key="1">
    <source>
        <dbReference type="SAM" id="Phobius"/>
    </source>
</evidence>
<feature type="transmembrane region" description="Helical" evidence="1">
    <location>
        <begin position="158"/>
        <end position="181"/>
    </location>
</feature>
<protein>
    <submittedName>
        <fullName evidence="2">O-antigen/teichoic acid export membrane protein</fullName>
    </submittedName>
</protein>
<dbReference type="EMBL" id="JAUSTZ010000004">
    <property type="protein sequence ID" value="MDQ0226093.1"/>
    <property type="molecule type" value="Genomic_DNA"/>
</dbReference>
<feature type="transmembrane region" description="Helical" evidence="1">
    <location>
        <begin position="378"/>
        <end position="396"/>
    </location>
</feature>
<feature type="transmembrane region" description="Helical" evidence="1">
    <location>
        <begin position="87"/>
        <end position="108"/>
    </location>
</feature>
<feature type="transmembrane region" description="Helical" evidence="1">
    <location>
        <begin position="231"/>
        <end position="253"/>
    </location>
</feature>
<keyword evidence="3" id="KW-1185">Reference proteome</keyword>
<evidence type="ECO:0000313" key="2">
    <source>
        <dbReference type="EMBL" id="MDQ0226093.1"/>
    </source>
</evidence>
<keyword evidence="1" id="KW-1133">Transmembrane helix</keyword>
<feature type="transmembrane region" description="Helical" evidence="1">
    <location>
        <begin position="12"/>
        <end position="33"/>
    </location>
</feature>
<evidence type="ECO:0000313" key="3">
    <source>
        <dbReference type="Proteomes" id="UP001232245"/>
    </source>
</evidence>
<sequence>MNKSEGLDTKTLLFFFIPLGCSASLVTLSHIIINSTLVRADNSEFIIACYAIAMSLFGITERLGVLLRQTCSSLVRDTYSFKLMSRFTFYIIVSLTLVACAVAFTPVGDFIFATVYGANDRMVEYIKNIYQVLIFVTIFSALRCLNQGIIIYNRQTKWLTIGMGIRLAAMYLLSLLFIYTGHITGKTGAIIFLVGMIIECLVSYIEGRSLVRKMPETHEEQIPSKRTIFKFYSPLMLSSVIIVMIGPAINVFLGKTADIELAIASYALALSVAQLFLSFFSYMHQIVINFYDDHESEVKKFSFIIGFIPFILLTLFCFTPFGAFFLEHVMGVGGRLLDASLQVLKLFILMALIFPFVDYFNGLLMIHKQTKVTIYSQSANLIMTLIVLVIAVKFASHWNGMIGALAQSMGILAELIVVSSIVHVKERGKMKFLRIKGLGRVGGNR</sequence>
<accession>A0ABT9Z1G3</accession>
<feature type="transmembrane region" description="Helical" evidence="1">
    <location>
        <begin position="402"/>
        <end position="424"/>
    </location>
</feature>
<feature type="transmembrane region" description="Helical" evidence="1">
    <location>
        <begin position="346"/>
        <end position="366"/>
    </location>
</feature>
<feature type="transmembrane region" description="Helical" evidence="1">
    <location>
        <begin position="128"/>
        <end position="146"/>
    </location>
</feature>
<keyword evidence="1" id="KW-0812">Transmembrane</keyword>
<feature type="transmembrane region" description="Helical" evidence="1">
    <location>
        <begin position="45"/>
        <end position="67"/>
    </location>
</feature>
<proteinExistence type="predicted"/>
<keyword evidence="1" id="KW-0472">Membrane</keyword>
<comment type="caution">
    <text evidence="2">The sequence shown here is derived from an EMBL/GenBank/DDBJ whole genome shotgun (WGS) entry which is preliminary data.</text>
</comment>
<dbReference type="RefSeq" id="WP_233452156.1">
    <property type="nucleotide sequence ID" value="NZ_CADEPK010000053.1"/>
</dbReference>
<feature type="transmembrane region" description="Helical" evidence="1">
    <location>
        <begin position="187"/>
        <end position="205"/>
    </location>
</feature>
<name>A0ABT9Z1G3_9BACI</name>
<gene>
    <name evidence="2" type="ORF">J2S02_002438</name>
</gene>
<feature type="transmembrane region" description="Helical" evidence="1">
    <location>
        <begin position="301"/>
        <end position="326"/>
    </location>
</feature>
<dbReference type="Proteomes" id="UP001232245">
    <property type="component" value="Unassembled WGS sequence"/>
</dbReference>
<feature type="transmembrane region" description="Helical" evidence="1">
    <location>
        <begin position="259"/>
        <end position="280"/>
    </location>
</feature>